<organism evidence="5 6">
    <name type="scientific">Sphingobacterium corticibacterium</name>
    <dbReference type="NCBI Taxonomy" id="2484746"/>
    <lineage>
        <taxon>Bacteria</taxon>
        <taxon>Pseudomonadati</taxon>
        <taxon>Bacteroidota</taxon>
        <taxon>Sphingobacteriia</taxon>
        <taxon>Sphingobacteriales</taxon>
        <taxon>Sphingobacteriaceae</taxon>
        <taxon>Sphingobacterium</taxon>
    </lineage>
</organism>
<dbReference type="PANTHER" id="PTHR43280">
    <property type="entry name" value="ARAC-FAMILY TRANSCRIPTIONAL REGULATOR"/>
    <property type="match status" value="1"/>
</dbReference>
<dbReference type="InterPro" id="IPR018060">
    <property type="entry name" value="HTH_AraC"/>
</dbReference>
<dbReference type="InterPro" id="IPR009057">
    <property type="entry name" value="Homeodomain-like_sf"/>
</dbReference>
<comment type="caution">
    <text evidence="5">The sequence shown here is derived from an EMBL/GenBank/DDBJ whole genome shotgun (WGS) entry which is preliminary data.</text>
</comment>
<gene>
    <name evidence="5" type="ORF">EWE74_01125</name>
</gene>
<keyword evidence="6" id="KW-1185">Reference proteome</keyword>
<proteinExistence type="predicted"/>
<dbReference type="EMBL" id="SGIT01000001">
    <property type="protein sequence ID" value="RZF61475.1"/>
    <property type="molecule type" value="Genomic_DNA"/>
</dbReference>
<dbReference type="PROSITE" id="PS01124">
    <property type="entry name" value="HTH_ARAC_FAMILY_2"/>
    <property type="match status" value="1"/>
</dbReference>
<dbReference type="Pfam" id="PF12833">
    <property type="entry name" value="HTH_18"/>
    <property type="match status" value="1"/>
</dbReference>
<keyword evidence="2" id="KW-0238">DNA-binding</keyword>
<keyword evidence="3" id="KW-0804">Transcription</keyword>
<dbReference type="OrthoDB" id="699630at2"/>
<evidence type="ECO:0000313" key="5">
    <source>
        <dbReference type="EMBL" id="RZF61475.1"/>
    </source>
</evidence>
<evidence type="ECO:0000313" key="6">
    <source>
        <dbReference type="Proteomes" id="UP000292855"/>
    </source>
</evidence>
<dbReference type="GO" id="GO:0003700">
    <property type="term" value="F:DNA-binding transcription factor activity"/>
    <property type="evidence" value="ECO:0007669"/>
    <property type="project" value="InterPro"/>
</dbReference>
<reference evidence="5 6" key="1">
    <citation type="submission" date="2019-02" db="EMBL/GenBank/DDBJ databases">
        <authorList>
            <person name="Li Y."/>
        </authorList>
    </citation>
    <scope>NUCLEOTIDE SEQUENCE [LARGE SCALE GENOMIC DNA]</scope>
    <source>
        <strain evidence="5 6">30C10-4-7</strain>
    </source>
</reference>
<keyword evidence="1" id="KW-0805">Transcription regulation</keyword>
<evidence type="ECO:0000256" key="3">
    <source>
        <dbReference type="ARBA" id="ARBA00023163"/>
    </source>
</evidence>
<accession>A0A4Q6XP78</accession>
<evidence type="ECO:0000256" key="1">
    <source>
        <dbReference type="ARBA" id="ARBA00023015"/>
    </source>
</evidence>
<dbReference type="Gene3D" id="1.10.10.60">
    <property type="entry name" value="Homeodomain-like"/>
    <property type="match status" value="1"/>
</dbReference>
<dbReference type="AlphaFoldDB" id="A0A4Q6XP78"/>
<evidence type="ECO:0000256" key="2">
    <source>
        <dbReference type="ARBA" id="ARBA00023125"/>
    </source>
</evidence>
<dbReference type="GO" id="GO:0043565">
    <property type="term" value="F:sequence-specific DNA binding"/>
    <property type="evidence" value="ECO:0007669"/>
    <property type="project" value="InterPro"/>
</dbReference>
<dbReference type="PANTHER" id="PTHR43280:SF2">
    <property type="entry name" value="HTH-TYPE TRANSCRIPTIONAL REGULATOR EXSA"/>
    <property type="match status" value="1"/>
</dbReference>
<feature type="domain" description="HTH araC/xylS-type" evidence="4">
    <location>
        <begin position="243"/>
        <end position="343"/>
    </location>
</feature>
<dbReference type="SUPFAM" id="SSF46689">
    <property type="entry name" value="Homeodomain-like"/>
    <property type="match status" value="1"/>
</dbReference>
<protein>
    <submittedName>
        <fullName evidence="5">AraC family transcriptional regulator</fullName>
    </submittedName>
</protein>
<dbReference type="SMART" id="SM00342">
    <property type="entry name" value="HTH_ARAC"/>
    <property type="match status" value="1"/>
</dbReference>
<name>A0A4Q6XP78_9SPHI</name>
<sequence length="344" mass="40411">MSFSFVTHLHYQIMKKSLHINFRAYFGQPVADHASDEPQARIPIRHADTQYYVNRSDWAITQEFDGKHGYLYSYDLYFEQPVNVPAHVDIGDLYVIYVLDGNNDILLRDLSADSVCTHSPQRARYLYIPPGDYQFELTAGRHQVFGFYFDGGIFRDGNERSFHFLHDVIAGYRSQSAKLVHSVDFFIGPQTVRCIQYCCHHLKKGDLDNEAFILRELTRLMQLSKEKVYNEYEQTSDPELLIHRCRQLLAKEIAYQGNKTQIKLIAPQLRARYEYLNRLHKQFYGEKLSDYRNRLLVKHVETLLIGPFSLWEVALQSGFHGPSELNRFFKRHRGITLAEYRRSI</sequence>
<dbReference type="Proteomes" id="UP000292855">
    <property type="component" value="Unassembled WGS sequence"/>
</dbReference>
<evidence type="ECO:0000259" key="4">
    <source>
        <dbReference type="PROSITE" id="PS01124"/>
    </source>
</evidence>